<keyword evidence="2" id="KW-0812">Transmembrane</keyword>
<feature type="compositionally biased region" description="Basic residues" evidence="1">
    <location>
        <begin position="319"/>
        <end position="332"/>
    </location>
</feature>
<feature type="transmembrane region" description="Helical" evidence="2">
    <location>
        <begin position="6"/>
        <end position="30"/>
    </location>
</feature>
<keyword evidence="2" id="KW-1133">Transmembrane helix</keyword>
<name>A0AA38UYW9_9AGAR</name>
<organism evidence="3 4">
    <name type="scientific">Lentinula detonsa</name>
    <dbReference type="NCBI Taxonomy" id="2804962"/>
    <lineage>
        <taxon>Eukaryota</taxon>
        <taxon>Fungi</taxon>
        <taxon>Dikarya</taxon>
        <taxon>Basidiomycota</taxon>
        <taxon>Agaricomycotina</taxon>
        <taxon>Agaricomycetes</taxon>
        <taxon>Agaricomycetidae</taxon>
        <taxon>Agaricales</taxon>
        <taxon>Marasmiineae</taxon>
        <taxon>Omphalotaceae</taxon>
        <taxon>Lentinula</taxon>
    </lineage>
</organism>
<feature type="compositionally biased region" description="Low complexity" evidence="1">
    <location>
        <begin position="178"/>
        <end position="196"/>
    </location>
</feature>
<evidence type="ECO:0000256" key="1">
    <source>
        <dbReference type="SAM" id="MobiDB-lite"/>
    </source>
</evidence>
<dbReference type="EMBL" id="MU801890">
    <property type="protein sequence ID" value="KAJ3990491.1"/>
    <property type="molecule type" value="Genomic_DNA"/>
</dbReference>
<feature type="compositionally biased region" description="Polar residues" evidence="1">
    <location>
        <begin position="197"/>
        <end position="210"/>
    </location>
</feature>
<protein>
    <submittedName>
        <fullName evidence="3">Uncharacterized protein</fullName>
    </submittedName>
</protein>
<proteinExistence type="predicted"/>
<evidence type="ECO:0000313" key="3">
    <source>
        <dbReference type="EMBL" id="KAJ3990491.1"/>
    </source>
</evidence>
<feature type="region of interest" description="Disordered" evidence="1">
    <location>
        <begin position="105"/>
        <end position="140"/>
    </location>
</feature>
<keyword evidence="2" id="KW-0472">Membrane</keyword>
<feature type="compositionally biased region" description="Polar residues" evidence="1">
    <location>
        <begin position="124"/>
        <end position="136"/>
    </location>
</feature>
<evidence type="ECO:0000256" key="2">
    <source>
        <dbReference type="SAM" id="Phobius"/>
    </source>
</evidence>
<evidence type="ECO:0000313" key="4">
    <source>
        <dbReference type="Proteomes" id="UP001163850"/>
    </source>
</evidence>
<reference evidence="3" key="1">
    <citation type="submission" date="2022-08" db="EMBL/GenBank/DDBJ databases">
        <authorList>
            <consortium name="DOE Joint Genome Institute"/>
            <person name="Min B."/>
            <person name="Riley R."/>
            <person name="Sierra-Patev S."/>
            <person name="Naranjo-Ortiz M."/>
            <person name="Looney B."/>
            <person name="Konkel Z."/>
            <person name="Slot J.C."/>
            <person name="Sakamoto Y."/>
            <person name="Steenwyk J.L."/>
            <person name="Rokas A."/>
            <person name="Carro J."/>
            <person name="Camarero S."/>
            <person name="Ferreira P."/>
            <person name="Molpeceres G."/>
            <person name="Ruiz-Duenas F.J."/>
            <person name="Serrano A."/>
            <person name="Henrissat B."/>
            <person name="Drula E."/>
            <person name="Hughes K.W."/>
            <person name="Mata J.L."/>
            <person name="Ishikawa N.K."/>
            <person name="Vargas-Isla R."/>
            <person name="Ushijima S."/>
            <person name="Smith C.A."/>
            <person name="Ahrendt S."/>
            <person name="Andreopoulos W."/>
            <person name="He G."/>
            <person name="Labutti K."/>
            <person name="Lipzen A."/>
            <person name="Ng V."/>
            <person name="Sandor L."/>
            <person name="Barry K."/>
            <person name="Martinez A.T."/>
            <person name="Xiao Y."/>
            <person name="Gibbons J.G."/>
            <person name="Terashima K."/>
            <person name="Hibbett D.S."/>
            <person name="Grigoriev I.V."/>
        </authorList>
    </citation>
    <scope>NUCLEOTIDE SEQUENCE</scope>
    <source>
        <strain evidence="3">TFB7829</strain>
    </source>
</reference>
<sequence>MAVSSTIIIIVVAVVAVLLLLSLLVSYHLVWSKSKRKVPLPPVQPLAHDRERSLHVYAVEKERERSLFLQIQIAPSWSEPGTIKSAVSSESGSTANTMGYPPVPPIPPGISSVNRHAPPRPLSLASSAHTSRSNFSRAIPHAPDSNVQIVLPAPLGATTMDYSRDSIADGWVSQVINSSQPIRSRSRSRSQSLPRSYTRSSLGTSYVHTPNPSPSDLYVRNRSRTNSLPYSTSSSNQIPPIPPMPSQYTSSVAQIPPPPVPHTPSVYGQPSSSSLSFHSDAADAENEYRGRNRSRGPSQGRSFTSIEESSAYKSVQRNGRPKMRSRSRGRRR</sequence>
<accession>A0AA38UYW9</accession>
<feature type="region of interest" description="Disordered" evidence="1">
    <location>
        <begin position="178"/>
        <end position="332"/>
    </location>
</feature>
<gene>
    <name evidence="3" type="ORF">F5890DRAFT_1590600</name>
</gene>
<dbReference type="Proteomes" id="UP001163850">
    <property type="component" value="Unassembled WGS sequence"/>
</dbReference>
<feature type="compositionally biased region" description="Polar residues" evidence="1">
    <location>
        <begin position="295"/>
        <end position="317"/>
    </location>
</feature>
<comment type="caution">
    <text evidence="3">The sequence shown here is derived from an EMBL/GenBank/DDBJ whole genome shotgun (WGS) entry which is preliminary data.</text>
</comment>
<feature type="compositionally biased region" description="Polar residues" evidence="1">
    <location>
        <begin position="224"/>
        <end position="238"/>
    </location>
</feature>
<dbReference type="AlphaFoldDB" id="A0AA38UYW9"/>